<feature type="transmembrane region" description="Helical" evidence="2">
    <location>
        <begin position="78"/>
        <end position="100"/>
    </location>
</feature>
<accession>A0A835RXP1</accession>
<keyword evidence="2" id="KW-0472">Membrane</keyword>
<dbReference type="OrthoDB" id="347018at2759"/>
<evidence type="ECO:0000256" key="2">
    <source>
        <dbReference type="SAM" id="Phobius"/>
    </source>
</evidence>
<feature type="region of interest" description="Disordered" evidence="1">
    <location>
        <begin position="455"/>
        <end position="496"/>
    </location>
</feature>
<dbReference type="EMBL" id="JADCNL010000001">
    <property type="protein sequence ID" value="KAG0496500.1"/>
    <property type="molecule type" value="Genomic_DNA"/>
</dbReference>
<gene>
    <name evidence="3" type="ORF">HPP92_001191</name>
</gene>
<keyword evidence="2" id="KW-0812">Transmembrane</keyword>
<proteinExistence type="predicted"/>
<evidence type="ECO:0000256" key="1">
    <source>
        <dbReference type="SAM" id="MobiDB-lite"/>
    </source>
</evidence>
<dbReference type="Proteomes" id="UP000636800">
    <property type="component" value="Chromosome 1"/>
</dbReference>
<feature type="transmembrane region" description="Helical" evidence="2">
    <location>
        <begin position="25"/>
        <end position="49"/>
    </location>
</feature>
<dbReference type="GO" id="GO:0005452">
    <property type="term" value="F:solute:inorganic anion antiporter activity"/>
    <property type="evidence" value="ECO:0007669"/>
    <property type="project" value="InterPro"/>
</dbReference>
<dbReference type="PANTHER" id="PTHR11453:SF130">
    <property type="entry name" value="BORON TRANSPORTER 1"/>
    <property type="match status" value="1"/>
</dbReference>
<sequence length="496" mass="56763">MISGEGCFAQTRLDRRISSRNEFKLWLQLPFGIIHSIIGGRPLLILGVAEPTVLMYTFMFNFTRIGKTWAKSFLTMDWVGMCLDCILALLIGYFGSMSIINRFTHCRGALLVFLSPCFLCNKQLELAERHRCRLWSALMVVIWTGVSYIPSATMIAVLYYFDHSVASQLAQQKEFNFRKPSSFHYDLLLGFSATAQSLGSHSAEEYASKRKSWAIIWQHAKETYKQMQTPLIYQERAIRVRNWPPASSMHQWTSLFDIEKEIDDLLPEAKEQRLSNLLQLQWLGMRCRDALPEKRSQLQCFGDTLLSWPSKACLENQFWEKSAPFHSSKQAIQGFSKTIMPPLWKLYHSRPSLPSLSSKQPICFSALEQHGFNSWCSVSPHDHALGSYETIYFPKLFKGAHLSELDAEYEEYPAVPFEIATLIRVIYLKEIDGAVRRSCAECKILDELGTHEKPREIKHLNSPKVTSTSGTPAAELRNRYSPGITEKAHSPRGERA</sequence>
<dbReference type="PANTHER" id="PTHR11453">
    <property type="entry name" value="ANION EXCHANGE PROTEIN"/>
    <property type="match status" value="1"/>
</dbReference>
<dbReference type="InterPro" id="IPR003020">
    <property type="entry name" value="HCO3_transpt_euk"/>
</dbReference>
<comment type="caution">
    <text evidence="3">The sequence shown here is derived from an EMBL/GenBank/DDBJ whole genome shotgun (WGS) entry which is preliminary data.</text>
</comment>
<dbReference type="GO" id="GO:0050801">
    <property type="term" value="P:monoatomic ion homeostasis"/>
    <property type="evidence" value="ECO:0007669"/>
    <property type="project" value="TreeGrafter"/>
</dbReference>
<protein>
    <submittedName>
        <fullName evidence="3">Uncharacterized protein</fullName>
    </submittedName>
</protein>
<keyword evidence="2" id="KW-1133">Transmembrane helix</keyword>
<reference evidence="3 4" key="1">
    <citation type="journal article" date="2020" name="Nat. Food">
        <title>A phased Vanilla planifolia genome enables genetic improvement of flavour and production.</title>
        <authorList>
            <person name="Hasing T."/>
            <person name="Tang H."/>
            <person name="Brym M."/>
            <person name="Khazi F."/>
            <person name="Huang T."/>
            <person name="Chambers A.H."/>
        </authorList>
    </citation>
    <scope>NUCLEOTIDE SEQUENCE [LARGE SCALE GENOMIC DNA]</scope>
    <source>
        <tissue evidence="3">Leaf</tissue>
    </source>
</reference>
<dbReference type="AlphaFoldDB" id="A0A835RXP1"/>
<evidence type="ECO:0000313" key="4">
    <source>
        <dbReference type="Proteomes" id="UP000636800"/>
    </source>
</evidence>
<keyword evidence="4" id="KW-1185">Reference proteome</keyword>
<organism evidence="3 4">
    <name type="scientific">Vanilla planifolia</name>
    <name type="common">Vanilla</name>
    <dbReference type="NCBI Taxonomy" id="51239"/>
    <lineage>
        <taxon>Eukaryota</taxon>
        <taxon>Viridiplantae</taxon>
        <taxon>Streptophyta</taxon>
        <taxon>Embryophyta</taxon>
        <taxon>Tracheophyta</taxon>
        <taxon>Spermatophyta</taxon>
        <taxon>Magnoliopsida</taxon>
        <taxon>Liliopsida</taxon>
        <taxon>Asparagales</taxon>
        <taxon>Orchidaceae</taxon>
        <taxon>Vanilloideae</taxon>
        <taxon>Vanilleae</taxon>
        <taxon>Vanilla</taxon>
    </lineage>
</organism>
<feature type="transmembrane region" description="Helical" evidence="2">
    <location>
        <begin position="134"/>
        <end position="161"/>
    </location>
</feature>
<dbReference type="GO" id="GO:0005886">
    <property type="term" value="C:plasma membrane"/>
    <property type="evidence" value="ECO:0007669"/>
    <property type="project" value="TreeGrafter"/>
</dbReference>
<feature type="compositionally biased region" description="Basic and acidic residues" evidence="1">
    <location>
        <begin position="486"/>
        <end position="496"/>
    </location>
</feature>
<dbReference type="GO" id="GO:0006820">
    <property type="term" value="P:monoatomic anion transport"/>
    <property type="evidence" value="ECO:0007669"/>
    <property type="project" value="InterPro"/>
</dbReference>
<name>A0A835RXP1_VANPL</name>
<evidence type="ECO:0000313" key="3">
    <source>
        <dbReference type="EMBL" id="KAG0496500.1"/>
    </source>
</evidence>